<protein>
    <recommendedName>
        <fullName evidence="2">UPF0173 metal-dependent hydrolase KKC1_34990</fullName>
    </recommendedName>
</protein>
<sequence length="234" mass="25858">MVTVTFHGHACFCITGEKHRVIIDPWLTGNPQADMKVEEVQNIDAVLVTHGHADHLGDAVEISKKCDAIVVAPYELATFCERRGAKVHPMHIGGARRFEFGWVKLTQALHGSAVVDGGGTHYTGNPCGFLLEMDGRVIYHAGDTGLFGDMRILSETLPNGKKIDVALLPIGDNFVMGPEDAFTAARWIQPHIVVPMHYNTFPVIEQDPYQFKERVEKELGLECRVLKPGEGFDL</sequence>
<evidence type="ECO:0000259" key="3">
    <source>
        <dbReference type="SMART" id="SM00849"/>
    </source>
</evidence>
<dbReference type="NCBIfam" id="NF001911">
    <property type="entry name" value="PRK00685.1"/>
    <property type="match status" value="1"/>
</dbReference>
<dbReference type="RefSeq" id="WP_088555342.1">
    <property type="nucleotide sequence ID" value="NZ_BDGJ01000216.1"/>
</dbReference>
<organism evidence="4 5">
    <name type="scientific">Calderihabitans maritimus</name>
    <dbReference type="NCBI Taxonomy" id="1246530"/>
    <lineage>
        <taxon>Bacteria</taxon>
        <taxon>Bacillati</taxon>
        <taxon>Bacillota</taxon>
        <taxon>Clostridia</taxon>
        <taxon>Neomoorellales</taxon>
        <taxon>Calderihabitantaceae</taxon>
        <taxon>Calderihabitans</taxon>
    </lineage>
</organism>
<dbReference type="SMART" id="SM00849">
    <property type="entry name" value="Lactamase_B"/>
    <property type="match status" value="1"/>
</dbReference>
<evidence type="ECO:0000256" key="2">
    <source>
        <dbReference type="HAMAP-Rule" id="MF_00457"/>
    </source>
</evidence>
<gene>
    <name evidence="4" type="ORF">KKC1_34990</name>
</gene>
<dbReference type="InterPro" id="IPR036866">
    <property type="entry name" value="RibonucZ/Hydroxyglut_hydro"/>
</dbReference>
<dbReference type="InterPro" id="IPR001279">
    <property type="entry name" value="Metallo-B-lactamas"/>
</dbReference>
<dbReference type="PANTHER" id="PTHR43546:SF3">
    <property type="entry name" value="UPF0173 METAL-DEPENDENT HYDROLASE MJ1163"/>
    <property type="match status" value="1"/>
</dbReference>
<name>A0A1Z5HY13_9FIRM</name>
<dbReference type="Proteomes" id="UP000197032">
    <property type="component" value="Unassembled WGS sequence"/>
</dbReference>
<dbReference type="PANTHER" id="PTHR43546">
    <property type="entry name" value="UPF0173 METAL-DEPENDENT HYDROLASE MJ1163-RELATED"/>
    <property type="match status" value="1"/>
</dbReference>
<dbReference type="HAMAP" id="MF_00457">
    <property type="entry name" value="UPF0173"/>
    <property type="match status" value="1"/>
</dbReference>
<dbReference type="SUPFAM" id="SSF56281">
    <property type="entry name" value="Metallo-hydrolase/oxidoreductase"/>
    <property type="match status" value="1"/>
</dbReference>
<proteinExistence type="inferred from homology"/>
<dbReference type="EMBL" id="BDGJ01000216">
    <property type="protein sequence ID" value="GAW94394.1"/>
    <property type="molecule type" value="Genomic_DNA"/>
</dbReference>
<dbReference type="OrthoDB" id="9789133at2"/>
<comment type="caution">
    <text evidence="4">The sequence shown here is derived from an EMBL/GenBank/DDBJ whole genome shotgun (WGS) entry which is preliminary data.</text>
</comment>
<dbReference type="InterPro" id="IPR050114">
    <property type="entry name" value="UPF0173_UPF0282_UlaG_hydrolase"/>
</dbReference>
<comment type="similarity">
    <text evidence="2">Belongs to the UPF0173 family.</text>
</comment>
<dbReference type="Gene3D" id="3.60.15.10">
    <property type="entry name" value="Ribonuclease Z/Hydroxyacylglutathione hydrolase-like"/>
    <property type="match status" value="1"/>
</dbReference>
<evidence type="ECO:0000313" key="4">
    <source>
        <dbReference type="EMBL" id="GAW94394.1"/>
    </source>
</evidence>
<dbReference type="GO" id="GO:0016787">
    <property type="term" value="F:hydrolase activity"/>
    <property type="evidence" value="ECO:0007669"/>
    <property type="project" value="UniProtKB-UniRule"/>
</dbReference>
<evidence type="ECO:0000256" key="1">
    <source>
        <dbReference type="ARBA" id="ARBA00022801"/>
    </source>
</evidence>
<dbReference type="Pfam" id="PF13483">
    <property type="entry name" value="Lactamase_B_3"/>
    <property type="match status" value="1"/>
</dbReference>
<accession>A0A1Z5HY13</accession>
<feature type="domain" description="Metallo-beta-lactamase" evidence="3">
    <location>
        <begin position="8"/>
        <end position="197"/>
    </location>
</feature>
<dbReference type="InterPro" id="IPR022877">
    <property type="entry name" value="UPF0173"/>
</dbReference>
<keyword evidence="5" id="KW-1185">Reference proteome</keyword>
<dbReference type="AlphaFoldDB" id="A0A1Z5HY13"/>
<evidence type="ECO:0000313" key="5">
    <source>
        <dbReference type="Proteomes" id="UP000197032"/>
    </source>
</evidence>
<reference evidence="5" key="1">
    <citation type="journal article" date="2017" name="Appl. Environ. Microbiol.">
        <title>Genomic analysis of Calderihabitans maritimus KKC1, a thermophilic hydrogenogenic carboxydotrophic bacterium isolated from marine sediment.</title>
        <authorList>
            <person name="Omae K."/>
            <person name="Yoneda Y."/>
            <person name="Fukuyama Y."/>
            <person name="Yoshida T."/>
            <person name="Sako Y."/>
        </authorList>
    </citation>
    <scope>NUCLEOTIDE SEQUENCE [LARGE SCALE GENOMIC DNA]</scope>
    <source>
        <strain evidence="5">KKC1</strain>
    </source>
</reference>
<keyword evidence="1 2" id="KW-0378">Hydrolase</keyword>